<keyword evidence="3" id="KW-1185">Reference proteome</keyword>
<name>A0A2T4BT93_TRILO</name>
<evidence type="ECO:0000313" key="3">
    <source>
        <dbReference type="Proteomes" id="UP000240760"/>
    </source>
</evidence>
<organism evidence="2 3">
    <name type="scientific">Trichoderma longibrachiatum ATCC 18648</name>
    <dbReference type="NCBI Taxonomy" id="983965"/>
    <lineage>
        <taxon>Eukaryota</taxon>
        <taxon>Fungi</taxon>
        <taxon>Dikarya</taxon>
        <taxon>Ascomycota</taxon>
        <taxon>Pezizomycotina</taxon>
        <taxon>Sordariomycetes</taxon>
        <taxon>Hypocreomycetidae</taxon>
        <taxon>Hypocreales</taxon>
        <taxon>Hypocreaceae</taxon>
        <taxon>Trichoderma</taxon>
    </lineage>
</organism>
<evidence type="ECO:0000256" key="1">
    <source>
        <dbReference type="SAM" id="MobiDB-lite"/>
    </source>
</evidence>
<evidence type="ECO:0000313" key="2">
    <source>
        <dbReference type="EMBL" id="PTB72518.1"/>
    </source>
</evidence>
<proteinExistence type="predicted"/>
<dbReference type="EMBL" id="KZ679141">
    <property type="protein sequence ID" value="PTB72518.1"/>
    <property type="molecule type" value="Genomic_DNA"/>
</dbReference>
<dbReference type="OrthoDB" id="10628618at2759"/>
<reference evidence="2 3" key="1">
    <citation type="submission" date="2016-07" db="EMBL/GenBank/DDBJ databases">
        <title>Multiple horizontal gene transfer events from other fungi enriched the ability of initially mycotrophic Trichoderma (Ascomycota) to feed on dead plant biomass.</title>
        <authorList>
            <consortium name="DOE Joint Genome Institute"/>
            <person name="Aerts A."/>
            <person name="Atanasova L."/>
            <person name="Chenthamara K."/>
            <person name="Zhang J."/>
            <person name="Grujic M."/>
            <person name="Henrissat B."/>
            <person name="Kuo A."/>
            <person name="Salamov A."/>
            <person name="Lipzen A."/>
            <person name="Labutti K."/>
            <person name="Barry K."/>
            <person name="Miao Y."/>
            <person name="Rahimi M.J."/>
            <person name="Shen Q."/>
            <person name="Grigoriev I.V."/>
            <person name="Kubicek C.P."/>
            <person name="Druzhinina I.S."/>
        </authorList>
    </citation>
    <scope>NUCLEOTIDE SEQUENCE [LARGE SCALE GENOMIC DNA]</scope>
    <source>
        <strain evidence="2 3">ATCC 18648</strain>
    </source>
</reference>
<accession>A0A2T4BT93</accession>
<dbReference type="Proteomes" id="UP000240760">
    <property type="component" value="Unassembled WGS sequence"/>
</dbReference>
<dbReference type="AlphaFoldDB" id="A0A2T4BT93"/>
<protein>
    <submittedName>
        <fullName evidence="2">Uncharacterized protein</fullName>
    </submittedName>
</protein>
<gene>
    <name evidence="2" type="ORF">M440DRAFT_1091047</name>
</gene>
<sequence length="245" mass="27195">MHGYESFPRSACFFFHLFFLPSLFCSSITSSLPRHPQAPVRSPFLATHGSVNGLLLLLLAAARASASAQSIPERTGPPNLVCATPDCWVNHPRLRAKPQRRHASRQVTKGNGRSSSSIQRQPVGMAWAWVWRWSMDAAASETIVASRTPLARLLSSETQGEKTLALLPLKDFLFFFLLMVMRRIRASTSYLFLFSNVVGLLHPWPSSSYSSACQLGAWFLGDQTSGRDRRARIIVVPVARAREGV</sequence>
<feature type="region of interest" description="Disordered" evidence="1">
    <location>
        <begin position="96"/>
        <end position="118"/>
    </location>
</feature>
<feature type="compositionally biased region" description="Polar residues" evidence="1">
    <location>
        <begin position="105"/>
        <end position="118"/>
    </location>
</feature>